<accession>A0A7W5EQE6</accession>
<gene>
    <name evidence="5" type="ORF">FHR97_000334</name>
</gene>
<name>A0A7W5EQE6_9GAMM</name>
<dbReference type="AlphaFoldDB" id="A0A7W5EQE6"/>
<evidence type="ECO:0000259" key="4">
    <source>
        <dbReference type="PROSITE" id="PS00662"/>
    </source>
</evidence>
<evidence type="ECO:0000313" key="5">
    <source>
        <dbReference type="EMBL" id="MBB3229519.1"/>
    </source>
</evidence>
<dbReference type="InterPro" id="IPR001482">
    <property type="entry name" value="T2SS/T4SS_dom"/>
</dbReference>
<comment type="similarity">
    <text evidence="1">Belongs to the GSP E family.</text>
</comment>
<comment type="caution">
    <text evidence="5">The sequence shown here is derived from an EMBL/GenBank/DDBJ whole genome shotgun (WGS) entry which is preliminary data.</text>
</comment>
<dbReference type="GO" id="GO:0016887">
    <property type="term" value="F:ATP hydrolysis activity"/>
    <property type="evidence" value="ECO:0007669"/>
    <property type="project" value="TreeGrafter"/>
</dbReference>
<dbReference type="EMBL" id="JACHXR010000001">
    <property type="protein sequence ID" value="MBB3229519.1"/>
    <property type="molecule type" value="Genomic_DNA"/>
</dbReference>
<keyword evidence="3" id="KW-0067">ATP-binding</keyword>
<keyword evidence="6" id="KW-1185">Reference proteome</keyword>
<evidence type="ECO:0000256" key="2">
    <source>
        <dbReference type="ARBA" id="ARBA00022741"/>
    </source>
</evidence>
<dbReference type="InterPro" id="IPR003593">
    <property type="entry name" value="AAA+_ATPase"/>
</dbReference>
<sequence>MRQFPHPFPSPSPATLLPTLATLIDTPPAGEEVLEAHVLLDDAHRARASDIHLDPFEGGVRLRLRIDGRVVDAATVETGLGHRLINQLKVLAGLNPVPSLATSEGSFGWTSSGKGEVDAEERFLRVTAVKCVAGEKLAVRFLAPPPAFTDPSALGLGEQGVRGLRRWLDATGGMLLVAGPTGAGKTTTLYTLLEQLRLTDSQVVTLEDPVEYELAGINQVQVDPDHGLDFASGTRSMLRLDPDYVLIGELRDPGSAQAAVCVANGGRSLMATLHSRDAVGVVSTLRQLGLDDAEIGASLGLVIAQRLVRRLCTACRRLEAVDPEDADWLSAVGAPVPRRAWSAVGCDRCQGLGYHGRTGVFELWQPSSDDHGRLLRHADETELRHGLVERGEHLMLDDGLAKAESGVTTLREVLRMGAILAA</sequence>
<protein>
    <submittedName>
        <fullName evidence="5">Type II secretory ATPase GspE/PulE/Tfp pilus assembly ATPase PilB-like protein</fullName>
    </submittedName>
</protein>
<dbReference type="InterPro" id="IPR027417">
    <property type="entry name" value="P-loop_NTPase"/>
</dbReference>
<evidence type="ECO:0000256" key="3">
    <source>
        <dbReference type="ARBA" id="ARBA00022840"/>
    </source>
</evidence>
<dbReference type="GO" id="GO:0005524">
    <property type="term" value="F:ATP binding"/>
    <property type="evidence" value="ECO:0007669"/>
    <property type="project" value="UniProtKB-KW"/>
</dbReference>
<keyword evidence="2" id="KW-0547">Nucleotide-binding</keyword>
<dbReference type="CDD" id="cd01129">
    <property type="entry name" value="PulE-GspE-like"/>
    <property type="match status" value="1"/>
</dbReference>
<dbReference type="SMART" id="SM00382">
    <property type="entry name" value="AAA"/>
    <property type="match status" value="1"/>
</dbReference>
<organism evidence="5 6">
    <name type="scientific">Halomonas stenophila</name>
    <dbReference type="NCBI Taxonomy" id="795312"/>
    <lineage>
        <taxon>Bacteria</taxon>
        <taxon>Pseudomonadati</taxon>
        <taxon>Pseudomonadota</taxon>
        <taxon>Gammaproteobacteria</taxon>
        <taxon>Oceanospirillales</taxon>
        <taxon>Halomonadaceae</taxon>
        <taxon>Halomonas</taxon>
    </lineage>
</organism>
<feature type="domain" description="Bacterial type II secretion system protein E" evidence="4">
    <location>
        <begin position="238"/>
        <end position="252"/>
    </location>
</feature>
<dbReference type="PANTHER" id="PTHR30258:SF2">
    <property type="entry name" value="COMG OPERON PROTEIN 1"/>
    <property type="match status" value="1"/>
</dbReference>
<evidence type="ECO:0000256" key="1">
    <source>
        <dbReference type="ARBA" id="ARBA00006611"/>
    </source>
</evidence>
<dbReference type="Gene3D" id="3.40.50.300">
    <property type="entry name" value="P-loop containing nucleotide triphosphate hydrolases"/>
    <property type="match status" value="1"/>
</dbReference>
<evidence type="ECO:0000313" key="6">
    <source>
        <dbReference type="Proteomes" id="UP000518892"/>
    </source>
</evidence>
<reference evidence="5 6" key="1">
    <citation type="submission" date="2020-08" db="EMBL/GenBank/DDBJ databases">
        <title>Genomic Encyclopedia of Type Strains, Phase III (KMG-III): the genomes of soil and plant-associated and newly described type strains.</title>
        <authorList>
            <person name="Whitman W."/>
        </authorList>
    </citation>
    <scope>NUCLEOTIDE SEQUENCE [LARGE SCALE GENOMIC DNA]</scope>
    <source>
        <strain evidence="5 6">CECT 7744</strain>
    </source>
</reference>
<dbReference type="GO" id="GO:0005886">
    <property type="term" value="C:plasma membrane"/>
    <property type="evidence" value="ECO:0007669"/>
    <property type="project" value="TreeGrafter"/>
</dbReference>
<dbReference type="Pfam" id="PF00437">
    <property type="entry name" value="T2SSE"/>
    <property type="match status" value="1"/>
</dbReference>
<dbReference type="PANTHER" id="PTHR30258">
    <property type="entry name" value="TYPE II SECRETION SYSTEM PROTEIN GSPE-RELATED"/>
    <property type="match status" value="1"/>
</dbReference>
<proteinExistence type="inferred from homology"/>
<dbReference type="Proteomes" id="UP000518892">
    <property type="component" value="Unassembled WGS sequence"/>
</dbReference>
<dbReference type="RefSeq" id="WP_183382034.1">
    <property type="nucleotide sequence ID" value="NZ_JACHXR010000001.1"/>
</dbReference>
<dbReference type="Gene3D" id="3.30.450.90">
    <property type="match status" value="1"/>
</dbReference>
<dbReference type="SUPFAM" id="SSF52540">
    <property type="entry name" value="P-loop containing nucleoside triphosphate hydrolases"/>
    <property type="match status" value="1"/>
</dbReference>
<dbReference type="PROSITE" id="PS00662">
    <property type="entry name" value="T2SP_E"/>
    <property type="match status" value="1"/>
</dbReference>